<dbReference type="SMART" id="SM00014">
    <property type="entry name" value="acidPPc"/>
    <property type="match status" value="1"/>
</dbReference>
<dbReference type="RefSeq" id="XP_022978521.1">
    <property type="nucleotide sequence ID" value="XM_023122753.1"/>
</dbReference>
<dbReference type="SUPFAM" id="SSF48317">
    <property type="entry name" value="Acid phosphatase/Vanadium-dependent haloperoxidase"/>
    <property type="match status" value="1"/>
</dbReference>
<evidence type="ECO:0000259" key="3">
    <source>
        <dbReference type="SMART" id="SM00014"/>
    </source>
</evidence>
<keyword evidence="1" id="KW-0378">Hydrolase</keyword>
<feature type="domain" description="Phosphatidic acid phosphatase type 2/haloperoxidase" evidence="3">
    <location>
        <begin position="176"/>
        <end position="285"/>
    </location>
</feature>
<gene>
    <name evidence="5" type="primary">LOC111478476</name>
</gene>
<dbReference type="InterPro" id="IPR036938">
    <property type="entry name" value="PAP2/HPO_sf"/>
</dbReference>
<dbReference type="GO" id="GO:0008610">
    <property type="term" value="P:lipid biosynthetic process"/>
    <property type="evidence" value="ECO:0007669"/>
    <property type="project" value="TreeGrafter"/>
</dbReference>
<reference evidence="5" key="1">
    <citation type="submission" date="2025-08" db="UniProtKB">
        <authorList>
            <consortium name="RefSeq"/>
        </authorList>
    </citation>
    <scope>IDENTIFICATION</scope>
    <source>
        <tissue evidence="5">Young leaves</tissue>
    </source>
</reference>
<dbReference type="PANTHER" id="PTHR11247">
    <property type="entry name" value="PALMITOYL-PROTEIN THIOESTERASE/DOLICHYLDIPHOSPHATASE 1"/>
    <property type="match status" value="1"/>
</dbReference>
<dbReference type="GO" id="GO:0047874">
    <property type="term" value="F:dolichyldiphosphatase activity"/>
    <property type="evidence" value="ECO:0007669"/>
    <property type="project" value="TreeGrafter"/>
</dbReference>
<dbReference type="GO" id="GO:0005789">
    <property type="term" value="C:endoplasmic reticulum membrane"/>
    <property type="evidence" value="ECO:0007669"/>
    <property type="project" value="TreeGrafter"/>
</dbReference>
<protein>
    <submittedName>
        <fullName evidence="5">Lipid phosphate phosphatase epsilon 1, chloroplastic-like</fullName>
    </submittedName>
</protein>
<dbReference type="InterPro" id="IPR000326">
    <property type="entry name" value="PAP2/HPO"/>
</dbReference>
<dbReference type="GO" id="GO:0006487">
    <property type="term" value="P:protein N-linked glycosylation"/>
    <property type="evidence" value="ECO:0007669"/>
    <property type="project" value="TreeGrafter"/>
</dbReference>
<accession>A0A6J1IMW7</accession>
<keyword evidence="2" id="KW-0812">Transmembrane</keyword>
<evidence type="ECO:0000256" key="2">
    <source>
        <dbReference type="SAM" id="Phobius"/>
    </source>
</evidence>
<evidence type="ECO:0000256" key="1">
    <source>
        <dbReference type="ARBA" id="ARBA00022801"/>
    </source>
</evidence>
<organism evidence="4 5">
    <name type="scientific">Cucurbita maxima</name>
    <name type="common">Pumpkin</name>
    <name type="synonym">Winter squash</name>
    <dbReference type="NCBI Taxonomy" id="3661"/>
    <lineage>
        <taxon>Eukaryota</taxon>
        <taxon>Viridiplantae</taxon>
        <taxon>Streptophyta</taxon>
        <taxon>Embryophyta</taxon>
        <taxon>Tracheophyta</taxon>
        <taxon>Spermatophyta</taxon>
        <taxon>Magnoliopsida</taxon>
        <taxon>eudicotyledons</taxon>
        <taxon>Gunneridae</taxon>
        <taxon>Pentapetalae</taxon>
        <taxon>rosids</taxon>
        <taxon>fabids</taxon>
        <taxon>Cucurbitales</taxon>
        <taxon>Cucurbitaceae</taxon>
        <taxon>Cucurbiteae</taxon>
        <taxon>Cucurbita</taxon>
    </lineage>
</organism>
<feature type="transmembrane region" description="Helical" evidence="2">
    <location>
        <begin position="300"/>
        <end position="322"/>
    </location>
</feature>
<dbReference type="AlphaFoldDB" id="A0A6J1IMW7"/>
<feature type="transmembrane region" description="Helical" evidence="2">
    <location>
        <begin position="217"/>
        <end position="235"/>
    </location>
</feature>
<proteinExistence type="predicted"/>
<keyword evidence="2" id="KW-1133">Transmembrane helix</keyword>
<dbReference type="KEGG" id="cmax:111478476"/>
<feature type="transmembrane region" description="Helical" evidence="2">
    <location>
        <begin position="177"/>
        <end position="197"/>
    </location>
</feature>
<dbReference type="Proteomes" id="UP000504608">
    <property type="component" value="Unplaced"/>
</dbReference>
<feature type="transmembrane region" description="Helical" evidence="2">
    <location>
        <begin position="270"/>
        <end position="288"/>
    </location>
</feature>
<keyword evidence="2" id="KW-0472">Membrane</keyword>
<dbReference type="PANTHER" id="PTHR11247:SF40">
    <property type="entry name" value="LIPID PHOSPHATE PHOSPHATASE EPSILON 1, CHLOROPLASTIC"/>
    <property type="match status" value="1"/>
</dbReference>
<evidence type="ECO:0000313" key="5">
    <source>
        <dbReference type="RefSeq" id="XP_022978521.1"/>
    </source>
</evidence>
<dbReference type="GeneID" id="111478476"/>
<evidence type="ECO:0000313" key="4">
    <source>
        <dbReference type="Proteomes" id="UP000504608"/>
    </source>
</evidence>
<dbReference type="OrthoDB" id="302705at2759"/>
<name>A0A6J1IMW7_CUCMA</name>
<dbReference type="Gene3D" id="1.20.144.10">
    <property type="entry name" value="Phosphatidic acid phosphatase type 2/haloperoxidase"/>
    <property type="match status" value="1"/>
</dbReference>
<sequence length="332" mass="36468">MLPRILFNQKNSAFMESRTLDFPAILCCLFRMPLTPSSASTQMPPSIASNFHPSFKTFSTDRILKLHSLKPASSLEIPPLNLVFVRGFVLKEALIRRNGVWGCCGMAELTRTSSIRCANGDEGFGSLETESFFDGSSEFHPEIAAGGLEALLNKLSKWLVASLFAAIILLRHDAEALWTAMGSVINAILSIVLKRILNQERPIATLRPDPGMPSSHAQSIFFIVIFAALSAVEWLGVNAMSLSVCGLSFIFGSYFSWLRVSQKLHTISQVLVGSVLGGSFAILWYLFWKAVVSEAFSANLWVQIVVAVGASGFCVGFVIYVLNNWFKDEKSV</sequence>
<dbReference type="Pfam" id="PF01569">
    <property type="entry name" value="PAP2"/>
    <property type="match status" value="1"/>
</dbReference>
<keyword evidence="4" id="KW-1185">Reference proteome</keyword>